<dbReference type="CDD" id="cd02195">
    <property type="entry name" value="SelD"/>
    <property type="match status" value="1"/>
</dbReference>
<dbReference type="Pfam" id="PF02769">
    <property type="entry name" value="AIRS_C"/>
    <property type="match status" value="1"/>
</dbReference>
<protein>
    <submittedName>
        <fullName evidence="9">Selenophosphate synthase</fullName>
    </submittedName>
</protein>
<dbReference type="InterPro" id="IPR023753">
    <property type="entry name" value="FAD/NAD-binding_dom"/>
</dbReference>
<dbReference type="InterPro" id="IPR004536">
    <property type="entry name" value="SPS/SelD"/>
</dbReference>
<dbReference type="Proteomes" id="UP000199110">
    <property type="component" value="Unassembled WGS sequence"/>
</dbReference>
<name>A0A1I3N169_9RHOB</name>
<dbReference type="PANTHER" id="PTHR10256">
    <property type="entry name" value="SELENIDE, WATER DIKINASE"/>
    <property type="match status" value="1"/>
</dbReference>
<dbReference type="STRING" id="390807.SAMN04488095_2021"/>
<dbReference type="Gene3D" id="3.90.650.10">
    <property type="entry name" value="PurM-like C-terminal domain"/>
    <property type="match status" value="1"/>
</dbReference>
<keyword evidence="1" id="KW-0808">Transferase</keyword>
<dbReference type="NCBIfam" id="TIGR03169">
    <property type="entry name" value="Nterm_to_SelD"/>
    <property type="match status" value="1"/>
</dbReference>
<dbReference type="InterPro" id="IPR036188">
    <property type="entry name" value="FAD/NAD-bd_sf"/>
</dbReference>
<dbReference type="AlphaFoldDB" id="A0A1I3N169"/>
<dbReference type="OrthoDB" id="9767928at2"/>
<evidence type="ECO:0000259" key="6">
    <source>
        <dbReference type="Pfam" id="PF00586"/>
    </source>
</evidence>
<dbReference type="InterPro" id="IPR036921">
    <property type="entry name" value="PurM-like_N_sf"/>
</dbReference>
<dbReference type="SUPFAM" id="SSF55326">
    <property type="entry name" value="PurM N-terminal domain-like"/>
    <property type="match status" value="1"/>
</dbReference>
<dbReference type="GO" id="GO:0005524">
    <property type="term" value="F:ATP binding"/>
    <property type="evidence" value="ECO:0007669"/>
    <property type="project" value="UniProtKB-KW"/>
</dbReference>
<keyword evidence="5" id="KW-0711">Selenium</keyword>
<dbReference type="PANTHER" id="PTHR10256:SF0">
    <property type="entry name" value="INACTIVE SELENIDE, WATER DIKINASE-LIKE PROTEIN-RELATED"/>
    <property type="match status" value="1"/>
</dbReference>
<reference evidence="9 10" key="1">
    <citation type="submission" date="2016-10" db="EMBL/GenBank/DDBJ databases">
        <authorList>
            <person name="de Groot N.N."/>
        </authorList>
    </citation>
    <scope>NUCLEOTIDE SEQUENCE [LARGE SCALE GENOMIC DNA]</scope>
    <source>
        <strain evidence="9 10">DSM 19073</strain>
    </source>
</reference>
<evidence type="ECO:0000259" key="8">
    <source>
        <dbReference type="Pfam" id="PF07992"/>
    </source>
</evidence>
<dbReference type="SUPFAM" id="SSF51905">
    <property type="entry name" value="FAD/NAD(P)-binding domain"/>
    <property type="match status" value="2"/>
</dbReference>
<dbReference type="InterPro" id="IPR016188">
    <property type="entry name" value="PurM-like_N"/>
</dbReference>
<dbReference type="GO" id="GO:0016491">
    <property type="term" value="F:oxidoreductase activity"/>
    <property type="evidence" value="ECO:0007669"/>
    <property type="project" value="InterPro"/>
</dbReference>
<feature type="domain" description="PurM-like C-terminal" evidence="7">
    <location>
        <begin position="548"/>
        <end position="715"/>
    </location>
</feature>
<evidence type="ECO:0000256" key="2">
    <source>
        <dbReference type="ARBA" id="ARBA00022741"/>
    </source>
</evidence>
<feature type="domain" description="FAD/NAD(P)-binding" evidence="8">
    <location>
        <begin position="10"/>
        <end position="293"/>
    </location>
</feature>
<evidence type="ECO:0000256" key="4">
    <source>
        <dbReference type="ARBA" id="ARBA00022840"/>
    </source>
</evidence>
<evidence type="ECO:0000256" key="1">
    <source>
        <dbReference type="ARBA" id="ARBA00022679"/>
    </source>
</evidence>
<evidence type="ECO:0000313" key="10">
    <source>
        <dbReference type="Proteomes" id="UP000199110"/>
    </source>
</evidence>
<dbReference type="GO" id="GO:0016260">
    <property type="term" value="P:selenocysteine biosynthetic process"/>
    <property type="evidence" value="ECO:0007669"/>
    <property type="project" value="TreeGrafter"/>
</dbReference>
<keyword evidence="3" id="KW-0418">Kinase</keyword>
<evidence type="ECO:0000259" key="7">
    <source>
        <dbReference type="Pfam" id="PF02769"/>
    </source>
</evidence>
<evidence type="ECO:0000256" key="3">
    <source>
        <dbReference type="ARBA" id="ARBA00022777"/>
    </source>
</evidence>
<organism evidence="9 10">
    <name type="scientific">Jannaschia pohangensis</name>
    <dbReference type="NCBI Taxonomy" id="390807"/>
    <lineage>
        <taxon>Bacteria</taxon>
        <taxon>Pseudomonadati</taxon>
        <taxon>Pseudomonadota</taxon>
        <taxon>Alphaproteobacteria</taxon>
        <taxon>Rhodobacterales</taxon>
        <taxon>Roseobacteraceae</taxon>
        <taxon>Jannaschia</taxon>
    </lineage>
</organism>
<keyword evidence="2" id="KW-0547">Nucleotide-binding</keyword>
<proteinExistence type="predicted"/>
<dbReference type="InterPro" id="IPR010918">
    <property type="entry name" value="PurM-like_C_dom"/>
</dbReference>
<dbReference type="Pfam" id="PF00586">
    <property type="entry name" value="AIRS"/>
    <property type="match status" value="1"/>
</dbReference>
<accession>A0A1I3N169</accession>
<evidence type="ECO:0000256" key="5">
    <source>
        <dbReference type="ARBA" id="ARBA00023266"/>
    </source>
</evidence>
<keyword evidence="10" id="KW-1185">Reference proteome</keyword>
<dbReference type="GO" id="GO:0005737">
    <property type="term" value="C:cytoplasm"/>
    <property type="evidence" value="ECO:0007669"/>
    <property type="project" value="TreeGrafter"/>
</dbReference>
<dbReference type="NCBIfam" id="TIGR00476">
    <property type="entry name" value="selD"/>
    <property type="match status" value="1"/>
</dbReference>
<dbReference type="InterPro" id="IPR017584">
    <property type="entry name" value="Pyridine_nucleo_diS_OxRdtase_N"/>
</dbReference>
<dbReference type="Gene3D" id="3.50.50.100">
    <property type="match status" value="1"/>
</dbReference>
<sequence>MTPDHPLTRDLVLVGGGHTHALVLRQWGMAPQAGVRLTVINPGPTAPYSGMLPGHVAGHYSRDDLDIDLVRLARFAGARLIDGFVTDVDAGAQVLTVSGRGKVPYDVASLDVGINAEMPRLPGFAEHGIPAKPLGAFASRWQAFLDAGMSGQVAVIGGGVAGVELAMAAAHALRARGRTPEVTVIEAAKALAGTGLRARQRLLAAMKAEGVTLRDGVSVARVAAEQILLEGGEAVASDFTIGAAGARPHDWLADTSLPLDGGFVRVGPTLQVEGHPTLFATGDCAHMVHAPRPKAGVFAVRAAPVLHDNLRAALSSRSLRRFDPQGSYLKLISLGGKRALGEKFGAVVSGPWVWRWKDHIDRTFMDRLNDLPAMTTGAPPADAATGVGETGGKMMCAGCGSKVSGPALASVLANLPPPMRDDVLSRPGDDAAVLARGAGRQVFTTDHLRAFTADPATFARIAAIHALGDIWAMGARPQAALATVILPRASEPMQARLLDEVMTAASEVLSAAGADLVGGHSLMGAEISLGFSLTGLCEGEPIGLTGARPGDAMILTKPIGTGTILAADMALRARGADVLALLAAMAVPQDSASAILARAGVGAMTDVTGFGLAGHLSNICRASGVGAEIVLADVPLYSGAEDLAASGIRSTLHAANAAAAPVEGGTGPRLALLHDPQTAGGLLATVPEIALRDTMERLADAGVPAVRIGTITDGPVRILCR</sequence>
<feature type="domain" description="PurM-like N-terminal" evidence="6">
    <location>
        <begin position="428"/>
        <end position="536"/>
    </location>
</feature>
<dbReference type="RefSeq" id="WP_092779809.1">
    <property type="nucleotide sequence ID" value="NZ_FORA01000002.1"/>
</dbReference>
<dbReference type="Gene3D" id="3.30.1330.10">
    <property type="entry name" value="PurM-like, N-terminal domain"/>
    <property type="match status" value="1"/>
</dbReference>
<keyword evidence="4" id="KW-0067">ATP-binding</keyword>
<dbReference type="GO" id="GO:0004756">
    <property type="term" value="F:selenide, water dikinase activity"/>
    <property type="evidence" value="ECO:0007669"/>
    <property type="project" value="TreeGrafter"/>
</dbReference>
<dbReference type="InterPro" id="IPR036676">
    <property type="entry name" value="PurM-like_C_sf"/>
</dbReference>
<gene>
    <name evidence="9" type="ORF">SAMN04488095_2021</name>
</gene>
<evidence type="ECO:0000313" key="9">
    <source>
        <dbReference type="EMBL" id="SFJ02941.1"/>
    </source>
</evidence>
<dbReference type="EMBL" id="FORA01000002">
    <property type="protein sequence ID" value="SFJ02941.1"/>
    <property type="molecule type" value="Genomic_DNA"/>
</dbReference>
<dbReference type="Pfam" id="PF07992">
    <property type="entry name" value="Pyr_redox_2"/>
    <property type="match status" value="1"/>
</dbReference>
<dbReference type="SUPFAM" id="SSF56042">
    <property type="entry name" value="PurM C-terminal domain-like"/>
    <property type="match status" value="1"/>
</dbReference>